<comment type="caution">
    <text evidence="1">The sequence shown here is derived from an EMBL/GenBank/DDBJ whole genome shotgun (WGS) entry which is preliminary data.</text>
</comment>
<evidence type="ECO:0000313" key="2">
    <source>
        <dbReference type="Proteomes" id="UP000608071"/>
    </source>
</evidence>
<sequence>MSIHKVDKRKARRIKRRAAAKVRNSSLVNEQNDNEVGRIFGEDLFSFLNEHRHKPRFKLCTISTDQGVTWTEENINVAITDPNLSTLKVGDWVKDREDETIFVVVANEGENKIHGAFQDEPDSPLYLPEGHLYRNAIISSF</sequence>
<dbReference type="EMBL" id="JACSQL010000007">
    <property type="protein sequence ID" value="MBD7969466.1"/>
    <property type="molecule type" value="Genomic_DNA"/>
</dbReference>
<protein>
    <submittedName>
        <fullName evidence="1">Uncharacterized protein</fullName>
    </submittedName>
</protein>
<organism evidence="1 2">
    <name type="scientific">Paenibacillus gallinarum</name>
    <dbReference type="NCBI Taxonomy" id="2762232"/>
    <lineage>
        <taxon>Bacteria</taxon>
        <taxon>Bacillati</taxon>
        <taxon>Bacillota</taxon>
        <taxon>Bacilli</taxon>
        <taxon>Bacillales</taxon>
        <taxon>Paenibacillaceae</taxon>
        <taxon>Paenibacillus</taxon>
    </lineage>
</organism>
<dbReference type="Proteomes" id="UP000608071">
    <property type="component" value="Unassembled WGS sequence"/>
</dbReference>
<gene>
    <name evidence="1" type="ORF">H9647_15470</name>
</gene>
<accession>A0ABR8T122</accession>
<name>A0ABR8T122_9BACL</name>
<proteinExistence type="predicted"/>
<dbReference type="RefSeq" id="WP_191801533.1">
    <property type="nucleotide sequence ID" value="NZ_JACSQL010000007.1"/>
</dbReference>
<dbReference type="CDD" id="cd15482">
    <property type="entry name" value="Sialidase_non-viral"/>
    <property type="match status" value="1"/>
</dbReference>
<evidence type="ECO:0000313" key="1">
    <source>
        <dbReference type="EMBL" id="MBD7969466.1"/>
    </source>
</evidence>
<keyword evidence="2" id="KW-1185">Reference proteome</keyword>
<reference evidence="1 2" key="1">
    <citation type="submission" date="2020-08" db="EMBL/GenBank/DDBJ databases">
        <title>A Genomic Blueprint of the Chicken Gut Microbiome.</title>
        <authorList>
            <person name="Gilroy R."/>
            <person name="Ravi A."/>
            <person name="Getino M."/>
            <person name="Pursley I."/>
            <person name="Horton D.L."/>
            <person name="Alikhan N.-F."/>
            <person name="Baker D."/>
            <person name="Gharbi K."/>
            <person name="Hall N."/>
            <person name="Watson M."/>
            <person name="Adriaenssens E.M."/>
            <person name="Foster-Nyarko E."/>
            <person name="Jarju S."/>
            <person name="Secka A."/>
            <person name="Antonio M."/>
            <person name="Oren A."/>
            <person name="Chaudhuri R."/>
            <person name="La Ragione R.M."/>
            <person name="Hildebrand F."/>
            <person name="Pallen M.J."/>
        </authorList>
    </citation>
    <scope>NUCLEOTIDE SEQUENCE [LARGE SCALE GENOMIC DNA]</scope>
    <source>
        <strain evidence="1 2">Sa2BVA9</strain>
    </source>
</reference>